<comment type="caution">
    <text evidence="3">The sequence shown here is derived from an EMBL/GenBank/DDBJ whole genome shotgun (WGS) entry which is preliminary data.</text>
</comment>
<name>Q1MY37_9GAMM</name>
<dbReference type="EMBL" id="AAQH01000030">
    <property type="protein sequence ID" value="EAT10859.1"/>
    <property type="molecule type" value="Genomic_DNA"/>
</dbReference>
<keyword evidence="1" id="KW-0812">Transmembrane</keyword>
<dbReference type="InterPro" id="IPR036286">
    <property type="entry name" value="LexA/Signal_pep-like_sf"/>
</dbReference>
<feature type="domain" description="Peptidase S26" evidence="2">
    <location>
        <begin position="61"/>
        <end position="173"/>
    </location>
</feature>
<dbReference type="Pfam" id="PF10502">
    <property type="entry name" value="Peptidase_S26"/>
    <property type="match status" value="1"/>
</dbReference>
<sequence length="174" mass="19893">MLQFWKTSRASKKKKILKYSLIAFFVIVFFSYAFKYISEDIFGVRLAFNISDSLPGYIYLVDIGEMPSKGDVALFSPPKNPYFPEQLNFMKIVKGISGDRVSVQNHKVLINGEEVGIVKQLSKSGKQLFPISPTSIPDGYFFMWTPHKDSYDSRYKSIGLINESDFVGTARRIY</sequence>
<dbReference type="RefSeq" id="WP_007019350.1">
    <property type="nucleotide sequence ID" value="NZ_CH724124.1"/>
</dbReference>
<keyword evidence="3" id="KW-0645">Protease</keyword>
<dbReference type="GO" id="GO:0006465">
    <property type="term" value="P:signal peptide processing"/>
    <property type="evidence" value="ECO:0007669"/>
    <property type="project" value="InterPro"/>
</dbReference>
<dbReference type="Proteomes" id="UP000004263">
    <property type="component" value="Unassembled WGS sequence"/>
</dbReference>
<dbReference type="SUPFAM" id="SSF51306">
    <property type="entry name" value="LexA/Signal peptidase"/>
    <property type="match status" value="1"/>
</dbReference>
<proteinExistence type="predicted"/>
<evidence type="ECO:0000313" key="3">
    <source>
        <dbReference type="EMBL" id="EAT10859.1"/>
    </source>
</evidence>
<keyword evidence="4" id="KW-1185">Reference proteome</keyword>
<organism evidence="3 4">
    <name type="scientific">Bermanella marisrubri</name>
    <dbReference type="NCBI Taxonomy" id="207949"/>
    <lineage>
        <taxon>Bacteria</taxon>
        <taxon>Pseudomonadati</taxon>
        <taxon>Pseudomonadota</taxon>
        <taxon>Gammaproteobacteria</taxon>
        <taxon>Oceanospirillales</taxon>
        <taxon>Oceanospirillaceae</taxon>
        <taxon>Bermanella</taxon>
    </lineage>
</organism>
<dbReference type="HOGENOM" id="CLU_104604_2_0_6"/>
<keyword evidence="1" id="KW-0472">Membrane</keyword>
<dbReference type="GO" id="GO:0004252">
    <property type="term" value="F:serine-type endopeptidase activity"/>
    <property type="evidence" value="ECO:0007669"/>
    <property type="project" value="InterPro"/>
</dbReference>
<dbReference type="STRING" id="207949.RED65_01933"/>
<gene>
    <name evidence="3" type="ORF">RED65_01933</name>
</gene>
<dbReference type="AlphaFoldDB" id="Q1MY37"/>
<evidence type="ECO:0000313" key="4">
    <source>
        <dbReference type="Proteomes" id="UP000004263"/>
    </source>
</evidence>
<feature type="transmembrane region" description="Helical" evidence="1">
    <location>
        <begin position="16"/>
        <end position="34"/>
    </location>
</feature>
<reference evidence="3 4" key="1">
    <citation type="submission" date="2006-03" db="EMBL/GenBank/DDBJ databases">
        <authorList>
            <person name="Pinhassi J."/>
            <person name="Pedros-Alio C."/>
            <person name="Ferriera S."/>
            <person name="Johnson J."/>
            <person name="Kravitz S."/>
            <person name="Halpern A."/>
            <person name="Remington K."/>
            <person name="Beeson K."/>
            <person name="Tran B."/>
            <person name="Rogers Y.-H."/>
            <person name="Friedman R."/>
            <person name="Venter J.C."/>
        </authorList>
    </citation>
    <scope>NUCLEOTIDE SEQUENCE [LARGE SCALE GENOMIC DNA]</scope>
    <source>
        <strain evidence="3 4">RED65</strain>
    </source>
</reference>
<protein>
    <submittedName>
        <fullName evidence="3">Type IV secretory pathway protease TraF-like protein</fullName>
    </submittedName>
</protein>
<dbReference type="Gene3D" id="2.10.109.10">
    <property type="entry name" value="Umud Fragment, subunit A"/>
    <property type="match status" value="1"/>
</dbReference>
<accession>Q1MY37</accession>
<evidence type="ECO:0000256" key="1">
    <source>
        <dbReference type="SAM" id="Phobius"/>
    </source>
</evidence>
<keyword evidence="1" id="KW-1133">Transmembrane helix</keyword>
<evidence type="ECO:0000259" key="2">
    <source>
        <dbReference type="Pfam" id="PF10502"/>
    </source>
</evidence>
<dbReference type="InterPro" id="IPR019533">
    <property type="entry name" value="Peptidase_S26"/>
</dbReference>
<keyword evidence="3" id="KW-0378">Hydrolase</keyword>